<dbReference type="Proteomes" id="UP000222106">
    <property type="component" value="Unassembled WGS sequence"/>
</dbReference>
<name>A0A2A9EMD7_9MICO</name>
<accession>A0A2A9EMD7</accession>
<evidence type="ECO:0000259" key="2">
    <source>
        <dbReference type="Pfam" id="PF19348"/>
    </source>
</evidence>
<gene>
    <name evidence="3" type="ORF">ATJ97_1896</name>
</gene>
<dbReference type="EMBL" id="PDJI01000004">
    <property type="protein sequence ID" value="PFG39390.1"/>
    <property type="molecule type" value="Genomic_DNA"/>
</dbReference>
<feature type="compositionally biased region" description="Basic and acidic residues" evidence="1">
    <location>
        <begin position="18"/>
        <end position="30"/>
    </location>
</feature>
<dbReference type="InterPro" id="IPR045970">
    <property type="entry name" value="DUF5926"/>
</dbReference>
<feature type="domain" description="DUF5926" evidence="2">
    <location>
        <begin position="37"/>
        <end position="299"/>
    </location>
</feature>
<evidence type="ECO:0000313" key="3">
    <source>
        <dbReference type="EMBL" id="PFG39390.1"/>
    </source>
</evidence>
<sequence>MPVLLGAMGKKSRSKRQSRPEGTPRPKRQEVPFVERPFEGLPGETDLVAMREVVPAASMAVRTTAEHGARDVQLVTLLPEMLPALHREDGTVLVALQTAAHSGDASRDVAAALLAALELEPGSALTGTGLPEPGPRLQDVLDLEGPFDLTVHDTFAFWLTDDAASETEVAAALEQANSNIIPTVKIDGVDSAYWCRMGREFLRWARPEDQEKVLDAVARLHAARESAVDDGAKFVGAFRSCGILIPVWELAPGTEAEELTGPLAAFEKKLDDALASTEPLTADERRARAGIVSRQVSLR</sequence>
<reference evidence="3 4" key="1">
    <citation type="submission" date="2017-10" db="EMBL/GenBank/DDBJ databases">
        <title>Sequencing the genomes of 1000 actinobacteria strains.</title>
        <authorList>
            <person name="Klenk H.-P."/>
        </authorList>
    </citation>
    <scope>NUCLEOTIDE SEQUENCE [LARGE SCALE GENOMIC DNA]</scope>
    <source>
        <strain evidence="3 4">DSM 21838</strain>
    </source>
</reference>
<dbReference type="Pfam" id="PF19348">
    <property type="entry name" value="DUF5926"/>
    <property type="match status" value="1"/>
</dbReference>
<protein>
    <recommendedName>
        <fullName evidence="2">DUF5926 domain-containing protein</fullName>
    </recommendedName>
</protein>
<comment type="caution">
    <text evidence="3">The sequence shown here is derived from an EMBL/GenBank/DDBJ whole genome shotgun (WGS) entry which is preliminary data.</text>
</comment>
<evidence type="ECO:0000256" key="1">
    <source>
        <dbReference type="SAM" id="MobiDB-lite"/>
    </source>
</evidence>
<organism evidence="3 4">
    <name type="scientific">Georgenia soli</name>
    <dbReference type="NCBI Taxonomy" id="638953"/>
    <lineage>
        <taxon>Bacteria</taxon>
        <taxon>Bacillati</taxon>
        <taxon>Actinomycetota</taxon>
        <taxon>Actinomycetes</taxon>
        <taxon>Micrococcales</taxon>
        <taxon>Bogoriellaceae</taxon>
        <taxon>Georgenia</taxon>
    </lineage>
</organism>
<proteinExistence type="predicted"/>
<keyword evidence="4" id="KW-1185">Reference proteome</keyword>
<dbReference type="AlphaFoldDB" id="A0A2A9EMD7"/>
<feature type="region of interest" description="Disordered" evidence="1">
    <location>
        <begin position="1"/>
        <end position="32"/>
    </location>
</feature>
<evidence type="ECO:0000313" key="4">
    <source>
        <dbReference type="Proteomes" id="UP000222106"/>
    </source>
</evidence>